<dbReference type="InterPro" id="IPR050768">
    <property type="entry name" value="UPF0353/GerABKA_families"/>
</dbReference>
<feature type="domain" description="VWFA" evidence="6">
    <location>
        <begin position="88"/>
        <end position="285"/>
    </location>
</feature>
<keyword evidence="3 5" id="KW-1133">Transmembrane helix</keyword>
<keyword evidence="4 5" id="KW-0472">Membrane</keyword>
<dbReference type="PANTHER" id="PTHR22550:SF5">
    <property type="entry name" value="LEUCINE ZIPPER PROTEIN 4"/>
    <property type="match status" value="1"/>
</dbReference>
<dbReference type="Pfam" id="PF00092">
    <property type="entry name" value="VWA"/>
    <property type="match status" value="1"/>
</dbReference>
<dbReference type="Pfam" id="PF07584">
    <property type="entry name" value="BatA"/>
    <property type="match status" value="1"/>
</dbReference>
<evidence type="ECO:0000256" key="3">
    <source>
        <dbReference type="ARBA" id="ARBA00022989"/>
    </source>
</evidence>
<dbReference type="PROSITE" id="PS50234">
    <property type="entry name" value="VWFA"/>
    <property type="match status" value="1"/>
</dbReference>
<dbReference type="Proteomes" id="UP000007347">
    <property type="component" value="Chromosome"/>
</dbReference>
<dbReference type="SMART" id="SM00327">
    <property type="entry name" value="VWA"/>
    <property type="match status" value="1"/>
</dbReference>
<sequence length="331" mass="36912">MFRFASPLFLCLLLVVAVVLFLKYRKKNANHIRVSSLDGVHTLPRSFMVRLSSIMPLLKIAALVLLILALARPQWGDKKVNVTTQGVNIILALDLSESMQALDFKKNKKIVTRLEAVKGVVRDFVLKREGDRIGMVVFGSNAFTQLPLTRDYNTIAFILDRLNIGAAGPMTAIGDAIGISLKRLEDIQSKSNIIILLTDGKSNSGELSWQDATRIAAQRKVKIYTIGVGTKGEAPFLVDGMFGKRYVYQKVDVDLDALKTIAEQTSGSFFEAGDLTALEQIYEMINTLEKTKVDVEKWVEYKELYQGLLATGLILLLIYIILANTRFLRIP</sequence>
<dbReference type="PANTHER" id="PTHR22550">
    <property type="entry name" value="SPORE GERMINATION PROTEIN"/>
    <property type="match status" value="1"/>
</dbReference>
<evidence type="ECO:0000256" key="2">
    <source>
        <dbReference type="ARBA" id="ARBA00022692"/>
    </source>
</evidence>
<dbReference type="AlphaFoldDB" id="K0NLZ6"/>
<keyword evidence="8" id="KW-1185">Reference proteome</keyword>
<dbReference type="InterPro" id="IPR024163">
    <property type="entry name" value="Aerotolerance_reg_N"/>
</dbReference>
<evidence type="ECO:0000256" key="4">
    <source>
        <dbReference type="ARBA" id="ARBA00023136"/>
    </source>
</evidence>
<keyword evidence="1" id="KW-1003">Cell membrane</keyword>
<evidence type="ECO:0000313" key="8">
    <source>
        <dbReference type="Proteomes" id="UP000007347"/>
    </source>
</evidence>
<evidence type="ECO:0000256" key="5">
    <source>
        <dbReference type="SAM" id="Phobius"/>
    </source>
</evidence>
<dbReference type="SUPFAM" id="SSF53300">
    <property type="entry name" value="vWA-like"/>
    <property type="match status" value="1"/>
</dbReference>
<dbReference type="STRING" id="651182.TOL2_C15440"/>
<proteinExistence type="predicted"/>
<evidence type="ECO:0000313" key="7">
    <source>
        <dbReference type="EMBL" id="CCK79707.1"/>
    </source>
</evidence>
<accession>K0NLZ6</accession>
<evidence type="ECO:0000259" key="6">
    <source>
        <dbReference type="PROSITE" id="PS50234"/>
    </source>
</evidence>
<protein>
    <submittedName>
        <fullName evidence="7">Conserved uncharacterized protein, von Willebrand factor</fullName>
    </submittedName>
</protein>
<name>K0NLZ6_DESTT</name>
<feature type="transmembrane region" description="Helical" evidence="5">
    <location>
        <begin position="49"/>
        <end position="71"/>
    </location>
</feature>
<dbReference type="InterPro" id="IPR002035">
    <property type="entry name" value="VWF_A"/>
</dbReference>
<keyword evidence="2 5" id="KW-0812">Transmembrane</keyword>
<organism evidence="7 8">
    <name type="scientific">Desulfobacula toluolica (strain DSM 7467 / Tol2)</name>
    <dbReference type="NCBI Taxonomy" id="651182"/>
    <lineage>
        <taxon>Bacteria</taxon>
        <taxon>Pseudomonadati</taxon>
        <taxon>Thermodesulfobacteriota</taxon>
        <taxon>Desulfobacteria</taxon>
        <taxon>Desulfobacterales</taxon>
        <taxon>Desulfobacteraceae</taxon>
        <taxon>Desulfobacula</taxon>
    </lineage>
</organism>
<evidence type="ECO:0000256" key="1">
    <source>
        <dbReference type="ARBA" id="ARBA00022475"/>
    </source>
</evidence>
<feature type="transmembrane region" description="Helical" evidence="5">
    <location>
        <begin position="304"/>
        <end position="322"/>
    </location>
</feature>
<gene>
    <name evidence="7" type="ordered locus">TOL2_C15440</name>
</gene>
<dbReference type="EMBL" id="FO203503">
    <property type="protein sequence ID" value="CCK79707.1"/>
    <property type="molecule type" value="Genomic_DNA"/>
</dbReference>
<reference evidence="7 8" key="1">
    <citation type="journal article" date="2013" name="Environ. Microbiol.">
        <title>Complete genome, catabolic sub-proteomes and key-metabolites of Desulfobacula toluolica Tol2, a marine, aromatic compound-degrading, sulfate-reducing bacterium.</title>
        <authorList>
            <person name="Wohlbrand L."/>
            <person name="Jacob J.H."/>
            <person name="Kube M."/>
            <person name="Mussmann M."/>
            <person name="Jarling R."/>
            <person name="Beck A."/>
            <person name="Amann R."/>
            <person name="Wilkes H."/>
            <person name="Reinhardt R."/>
            <person name="Rabus R."/>
        </authorList>
    </citation>
    <scope>NUCLEOTIDE SEQUENCE [LARGE SCALE GENOMIC DNA]</scope>
    <source>
        <strain evidence="8">DSM 7467 / Tol2</strain>
    </source>
</reference>
<dbReference type="HOGENOM" id="CLU_024570_0_0_7"/>
<dbReference type="KEGG" id="dto:TOL2_C15440"/>
<dbReference type="RefSeq" id="WP_014957051.1">
    <property type="nucleotide sequence ID" value="NC_018645.1"/>
</dbReference>
<dbReference type="Gene3D" id="3.40.50.410">
    <property type="entry name" value="von Willebrand factor, type A domain"/>
    <property type="match status" value="1"/>
</dbReference>
<dbReference type="PATRIC" id="fig|651182.5.peg.1854"/>
<dbReference type="InterPro" id="IPR036465">
    <property type="entry name" value="vWFA_dom_sf"/>
</dbReference>
<dbReference type="OrthoDB" id="6206554at2"/>